<dbReference type="PROSITE" id="PS51713">
    <property type="entry name" value="G_ERA"/>
    <property type="match status" value="1"/>
</dbReference>
<dbReference type="Proteomes" id="UP000501690">
    <property type="component" value="Linkage Group LG2"/>
</dbReference>
<dbReference type="PANTHER" id="PTHR42698">
    <property type="entry name" value="GTPASE ERA"/>
    <property type="match status" value="1"/>
</dbReference>
<dbReference type="InterPro" id="IPR005662">
    <property type="entry name" value="GTPase_Era-like"/>
</dbReference>
<evidence type="ECO:0000259" key="11">
    <source>
        <dbReference type="PROSITE" id="PS51713"/>
    </source>
</evidence>
<keyword evidence="13" id="KW-1185">Reference proteome</keyword>
<evidence type="ECO:0000256" key="3">
    <source>
        <dbReference type="ARBA" id="ARBA00022741"/>
    </source>
</evidence>
<dbReference type="GO" id="GO:0043024">
    <property type="term" value="F:ribosomal small subunit binding"/>
    <property type="evidence" value="ECO:0007669"/>
    <property type="project" value="TreeGrafter"/>
</dbReference>
<dbReference type="InterPro" id="IPR005225">
    <property type="entry name" value="Small_GTP-bd"/>
</dbReference>
<evidence type="ECO:0000256" key="5">
    <source>
        <dbReference type="ARBA" id="ARBA00023134"/>
    </source>
</evidence>
<dbReference type="AlphaFoldDB" id="A0A4D6KZV4"/>
<dbReference type="InterPro" id="IPR006073">
    <property type="entry name" value="GTP-bd"/>
</dbReference>
<evidence type="ECO:0000256" key="2">
    <source>
        <dbReference type="ARBA" id="ARBA00007921"/>
    </source>
</evidence>
<comment type="subcellular location">
    <subcellularLocation>
        <location evidence="1">Plastid</location>
        <location evidence="1">Chloroplast stroma</location>
        <location evidence="1">Chloroplast nucleoid</location>
    </subcellularLocation>
</comment>
<accession>A0A4D6KZV4</accession>
<dbReference type="GO" id="GO:0042644">
    <property type="term" value="C:chloroplast nucleoid"/>
    <property type="evidence" value="ECO:0007669"/>
    <property type="project" value="UniProtKB-SubCell"/>
</dbReference>
<evidence type="ECO:0000256" key="4">
    <source>
        <dbReference type="ARBA" id="ARBA00022884"/>
    </source>
</evidence>
<dbReference type="GO" id="GO:0000028">
    <property type="term" value="P:ribosomal small subunit assembly"/>
    <property type="evidence" value="ECO:0007669"/>
    <property type="project" value="TreeGrafter"/>
</dbReference>
<evidence type="ECO:0000259" key="10">
    <source>
        <dbReference type="PROSITE" id="PS50823"/>
    </source>
</evidence>
<dbReference type="Pfam" id="PF01926">
    <property type="entry name" value="MMR_HSR1"/>
    <property type="match status" value="1"/>
</dbReference>
<evidence type="ECO:0000256" key="7">
    <source>
        <dbReference type="PROSITE-ProRule" id="PRU00118"/>
    </source>
</evidence>
<evidence type="ECO:0000256" key="6">
    <source>
        <dbReference type="ARBA" id="ARBA00057494"/>
    </source>
</evidence>
<gene>
    <name evidence="12" type="ORF">DEO72_LG2g2099</name>
</gene>
<dbReference type="SUPFAM" id="SSF54814">
    <property type="entry name" value="Prokaryotic type KH domain (KH-domain type II)"/>
    <property type="match status" value="1"/>
</dbReference>
<dbReference type="CDD" id="cd04163">
    <property type="entry name" value="Era"/>
    <property type="match status" value="1"/>
</dbReference>
<dbReference type="EMBL" id="CP039346">
    <property type="protein sequence ID" value="QCD81769.1"/>
    <property type="molecule type" value="Genomic_DNA"/>
</dbReference>
<feature type="region of interest" description="G1" evidence="8">
    <location>
        <begin position="132"/>
        <end position="139"/>
    </location>
</feature>
<feature type="region of interest" description="G5" evidence="8">
    <location>
        <begin position="273"/>
        <end position="275"/>
    </location>
</feature>
<evidence type="ECO:0000313" key="13">
    <source>
        <dbReference type="Proteomes" id="UP000501690"/>
    </source>
</evidence>
<dbReference type="InterPro" id="IPR004044">
    <property type="entry name" value="KH_dom_type_2"/>
</dbReference>
<dbReference type="FunFam" id="3.30.300.20:FF:000003">
    <property type="entry name" value="GTPase Era"/>
    <property type="match status" value="1"/>
</dbReference>
<keyword evidence="5 8" id="KW-0342">GTP-binding</keyword>
<feature type="region of interest" description="G3" evidence="8">
    <location>
        <begin position="179"/>
        <end position="182"/>
    </location>
</feature>
<dbReference type="HAMAP" id="MF_00367">
    <property type="entry name" value="GTPase_Era"/>
    <property type="match status" value="1"/>
</dbReference>
<feature type="region of interest" description="G2" evidence="8">
    <location>
        <begin position="158"/>
        <end position="162"/>
    </location>
</feature>
<evidence type="ECO:0000313" key="12">
    <source>
        <dbReference type="EMBL" id="QCD81769.1"/>
    </source>
</evidence>
<dbReference type="SUPFAM" id="SSF52540">
    <property type="entry name" value="P-loop containing nucleoside triphosphate hydrolases"/>
    <property type="match status" value="1"/>
</dbReference>
<evidence type="ECO:0000256" key="9">
    <source>
        <dbReference type="RuleBase" id="RU003761"/>
    </source>
</evidence>
<dbReference type="FunFam" id="3.40.50.300:FF:000094">
    <property type="entry name" value="GTPase Era"/>
    <property type="match status" value="1"/>
</dbReference>
<dbReference type="InterPro" id="IPR009019">
    <property type="entry name" value="KH_sf_prok-type"/>
</dbReference>
<dbReference type="Gene3D" id="3.40.50.300">
    <property type="entry name" value="P-loop containing nucleotide triphosphate hydrolases"/>
    <property type="match status" value="1"/>
</dbReference>
<evidence type="ECO:0000256" key="1">
    <source>
        <dbReference type="ARBA" id="ARBA00004595"/>
    </source>
</evidence>
<reference evidence="12 13" key="1">
    <citation type="submission" date="2019-04" db="EMBL/GenBank/DDBJ databases">
        <title>An improved genome assembly and genetic linkage map for asparagus bean, Vigna unguiculata ssp. sesquipedialis.</title>
        <authorList>
            <person name="Xia Q."/>
            <person name="Zhang R."/>
            <person name="Dong Y."/>
        </authorList>
    </citation>
    <scope>NUCLEOTIDE SEQUENCE [LARGE SCALE GENOMIC DNA]</scope>
    <source>
        <tissue evidence="12">Leaf</tissue>
    </source>
</reference>
<dbReference type="PANTHER" id="PTHR42698:SF2">
    <property type="entry name" value="GTPASE ERA-LIKE, CHLOROPLASTIC"/>
    <property type="match status" value="1"/>
</dbReference>
<dbReference type="PROSITE" id="PS50823">
    <property type="entry name" value="KH_TYPE_2"/>
    <property type="match status" value="1"/>
</dbReference>
<evidence type="ECO:0000256" key="8">
    <source>
        <dbReference type="PROSITE-ProRule" id="PRU01050"/>
    </source>
</evidence>
<dbReference type="InterPro" id="IPR030388">
    <property type="entry name" value="G_ERA_dom"/>
</dbReference>
<dbReference type="Pfam" id="PF07650">
    <property type="entry name" value="KH_2"/>
    <property type="match status" value="1"/>
</dbReference>
<dbReference type="Gene3D" id="3.30.300.20">
    <property type="match status" value="1"/>
</dbReference>
<dbReference type="CDD" id="cd22534">
    <property type="entry name" value="KH-II_Era"/>
    <property type="match status" value="1"/>
</dbReference>
<keyword evidence="4 7" id="KW-0694">RNA-binding</keyword>
<dbReference type="InterPro" id="IPR027417">
    <property type="entry name" value="P-loop_NTPase"/>
</dbReference>
<organism evidence="12 13">
    <name type="scientific">Vigna unguiculata</name>
    <name type="common">Cowpea</name>
    <dbReference type="NCBI Taxonomy" id="3917"/>
    <lineage>
        <taxon>Eukaryota</taxon>
        <taxon>Viridiplantae</taxon>
        <taxon>Streptophyta</taxon>
        <taxon>Embryophyta</taxon>
        <taxon>Tracheophyta</taxon>
        <taxon>Spermatophyta</taxon>
        <taxon>Magnoliopsida</taxon>
        <taxon>eudicotyledons</taxon>
        <taxon>Gunneridae</taxon>
        <taxon>Pentapetalae</taxon>
        <taxon>rosids</taxon>
        <taxon>fabids</taxon>
        <taxon>Fabales</taxon>
        <taxon>Fabaceae</taxon>
        <taxon>Papilionoideae</taxon>
        <taxon>50 kb inversion clade</taxon>
        <taxon>NPAAA clade</taxon>
        <taxon>indigoferoid/millettioid clade</taxon>
        <taxon>Phaseoleae</taxon>
        <taxon>Vigna</taxon>
    </lineage>
</organism>
<name>A0A4D6KZV4_VIGUN</name>
<protein>
    <submittedName>
        <fullName evidence="12">GTP-binding protein Era</fullName>
    </submittedName>
</protein>
<feature type="region of interest" description="G4" evidence="8">
    <location>
        <begin position="244"/>
        <end position="247"/>
    </location>
</feature>
<dbReference type="GO" id="GO:0005525">
    <property type="term" value="F:GTP binding"/>
    <property type="evidence" value="ECO:0007669"/>
    <property type="project" value="UniProtKB-UniRule"/>
</dbReference>
<dbReference type="NCBIfam" id="TIGR00436">
    <property type="entry name" value="era"/>
    <property type="match status" value="1"/>
</dbReference>
<dbReference type="NCBIfam" id="TIGR00231">
    <property type="entry name" value="small_GTP"/>
    <property type="match status" value="1"/>
</dbReference>
<dbReference type="GO" id="GO:0019843">
    <property type="term" value="F:rRNA binding"/>
    <property type="evidence" value="ECO:0007669"/>
    <property type="project" value="TreeGrafter"/>
</dbReference>
<feature type="domain" description="Era-type G" evidence="11">
    <location>
        <begin position="124"/>
        <end position="294"/>
    </location>
</feature>
<dbReference type="NCBIfam" id="NF000908">
    <property type="entry name" value="PRK00089.1"/>
    <property type="match status" value="1"/>
</dbReference>
<dbReference type="InterPro" id="IPR015946">
    <property type="entry name" value="KH_dom-like_a/b"/>
</dbReference>
<sequence length="423" mass="48365">MEKLASSTATVPTQHFLFQLQHSLFPVCAFATFHRSRTESLSHLSSRTRHRRFQAFHAKQDQLWVGEEELQLQLKEAAEEEQDSYLDDEDSSFLSLSDKPDRNMALLDDYETEELDFDTGPDHRSGYVALLGKPNVGKSTLANQMLGQKLSIVTDKPQTTRHRILCICSGTDYQMILYDTPGVLQKEMHMLDSMMMKNVRSAAVNADCVLVLVDARKAPEKIDGLLEEGVGDLKDKPPTLLIINKKDLVKPGELAKKLEWYEKFTDVDEVIPVSAKYGQGVEDVKDWILSKIPNGPAYYPKACQNEHPERFFVAEIVREKIFIQYRNEIPYACQVNVVNYKARPNAKDYIQVEILVEKNSQKIIIIGKEGKALKLLAMAARLDVEDFLQKKVYLEIEVKVRENWRQDEGLLKHYGYGGQIRVI</sequence>
<comment type="function">
    <text evidence="6">Nuclear genome-encoded probable GTPase involved in ribosome biogenesis in chloroplasts. Plays a role in 16S rRNA maturation in plastids and may contribute to the assembly of the small (30S) ribosomal subunit.</text>
</comment>
<keyword evidence="3 8" id="KW-0547">Nucleotide-binding</keyword>
<feature type="domain" description="KH type-2" evidence="10">
    <location>
        <begin position="325"/>
        <end position="402"/>
    </location>
</feature>
<proteinExistence type="inferred from homology"/>
<comment type="similarity">
    <text evidence="2 8 9">Belongs to the TRAFAC class TrmE-Era-EngA-EngB-Septin-like GTPase superfamily. Era GTPase family.</text>
</comment>